<protein>
    <submittedName>
        <fullName evidence="3">Uncharacterized protein</fullName>
    </submittedName>
</protein>
<comment type="caution">
    <text evidence="3">The sequence shown here is derived from an EMBL/GenBank/DDBJ whole genome shotgun (WGS) entry which is preliminary data.</text>
</comment>
<reference evidence="3 4" key="1">
    <citation type="submission" date="2012-01" db="EMBL/GenBank/DDBJ databases">
        <title>The Genome Sequence of Scardovia wiggsiae F0424.</title>
        <authorList>
            <consortium name="The Broad Institute Genome Sequencing Platform"/>
            <person name="Earl A."/>
            <person name="Ward D."/>
            <person name="Feldgarden M."/>
            <person name="Gevers D."/>
            <person name="Izard J."/>
            <person name="Ganesan A."/>
            <person name="Baranova O.V."/>
            <person name="Blanton J.M."/>
            <person name="Tanner A.C."/>
            <person name="Mathney J."/>
            <person name="Dewhirst F.E."/>
            <person name="Young S.K."/>
            <person name="Zeng Q."/>
            <person name="Gargeya S."/>
            <person name="Fitzgerald M."/>
            <person name="Haas B."/>
            <person name="Abouelleil A."/>
            <person name="Alvarado L."/>
            <person name="Arachchi H.M."/>
            <person name="Berlin A."/>
            <person name="Chapman S.B."/>
            <person name="Gearin G."/>
            <person name="Goldberg J."/>
            <person name="Griggs A."/>
            <person name="Gujja S."/>
            <person name="Hansen M."/>
            <person name="Heiman D."/>
            <person name="Howarth C."/>
            <person name="Larimer J."/>
            <person name="Lui A."/>
            <person name="MacDonald P.J.P."/>
            <person name="McCowen C."/>
            <person name="Montmayeur A."/>
            <person name="Murphy C."/>
            <person name="Neiman D."/>
            <person name="Pearson M."/>
            <person name="Priest M."/>
            <person name="Roberts A."/>
            <person name="Saif S."/>
            <person name="Shea T."/>
            <person name="Sisk P."/>
            <person name="Stolte C."/>
            <person name="Sykes S."/>
            <person name="Wortman J."/>
            <person name="Nusbaum C."/>
            <person name="Birren B."/>
        </authorList>
    </citation>
    <scope>NUCLEOTIDE SEQUENCE [LARGE SCALE GENOMIC DNA]</scope>
    <source>
        <strain evidence="3 4">F0424</strain>
    </source>
</reference>
<feature type="compositionally biased region" description="Basic and acidic residues" evidence="1">
    <location>
        <begin position="8"/>
        <end position="19"/>
    </location>
</feature>
<dbReference type="AlphaFoldDB" id="J0LN49"/>
<keyword evidence="4" id="KW-1185">Reference proteome</keyword>
<dbReference type="STRING" id="857290.HMPREF9156_00031"/>
<dbReference type="HOGENOM" id="CLU_110188_1_0_11"/>
<keyword evidence="2" id="KW-0812">Transmembrane</keyword>
<keyword evidence="2" id="KW-0472">Membrane</keyword>
<organism evidence="3 4">
    <name type="scientific">Scardovia wiggsiae F0424</name>
    <dbReference type="NCBI Taxonomy" id="857290"/>
    <lineage>
        <taxon>Bacteria</taxon>
        <taxon>Bacillati</taxon>
        <taxon>Actinomycetota</taxon>
        <taxon>Actinomycetes</taxon>
        <taxon>Bifidobacteriales</taxon>
        <taxon>Bifidobacteriaceae</taxon>
        <taxon>Scardovia</taxon>
    </lineage>
</organism>
<feature type="region of interest" description="Disordered" evidence="1">
    <location>
        <begin position="112"/>
        <end position="140"/>
    </location>
</feature>
<accession>J0LN49</accession>
<dbReference type="OrthoDB" id="3240362at2"/>
<evidence type="ECO:0000313" key="4">
    <source>
        <dbReference type="Proteomes" id="UP000006415"/>
    </source>
</evidence>
<sequence>MAAQARRVRMEARTARSEASRPQLRVISHSSTEHARIRAAQPAAASWLQRHITARMAQWIAVATVAAISFLGVLGMRVMLVENSFEVAQTQQKVTLLSQDVEQEQAQLDKLQSSLPDRAQKLGMTTSNNSVTVDMSGTGQ</sequence>
<feature type="transmembrane region" description="Helical" evidence="2">
    <location>
        <begin position="59"/>
        <end position="80"/>
    </location>
</feature>
<proteinExistence type="predicted"/>
<dbReference type="eggNOG" id="COG2919">
    <property type="taxonomic scope" value="Bacteria"/>
</dbReference>
<dbReference type="EMBL" id="AGZS01000001">
    <property type="protein sequence ID" value="EJD65267.1"/>
    <property type="molecule type" value="Genomic_DNA"/>
</dbReference>
<name>J0LN49_9BIFI</name>
<gene>
    <name evidence="3" type="ORF">HMPREF9156_00031</name>
</gene>
<evidence type="ECO:0000313" key="3">
    <source>
        <dbReference type="EMBL" id="EJD65267.1"/>
    </source>
</evidence>
<feature type="region of interest" description="Disordered" evidence="1">
    <location>
        <begin position="1"/>
        <end position="22"/>
    </location>
</feature>
<dbReference type="RefSeq" id="WP_007147099.1">
    <property type="nucleotide sequence ID" value="NZ_AKCI01000001.1"/>
</dbReference>
<evidence type="ECO:0000256" key="1">
    <source>
        <dbReference type="SAM" id="MobiDB-lite"/>
    </source>
</evidence>
<evidence type="ECO:0000256" key="2">
    <source>
        <dbReference type="SAM" id="Phobius"/>
    </source>
</evidence>
<keyword evidence="2" id="KW-1133">Transmembrane helix</keyword>
<dbReference type="Proteomes" id="UP000006415">
    <property type="component" value="Unassembled WGS sequence"/>
</dbReference>
<feature type="compositionally biased region" description="Polar residues" evidence="1">
    <location>
        <begin position="123"/>
        <end position="140"/>
    </location>
</feature>